<dbReference type="RefSeq" id="WP_021599147.1">
    <property type="nucleotide sequence ID" value="NZ_CP083237.1"/>
</dbReference>
<dbReference type="EMBL" id="FOVH01000005">
    <property type="protein sequence ID" value="SFO39968.1"/>
    <property type="molecule type" value="Genomic_DNA"/>
</dbReference>
<evidence type="ECO:0000259" key="1">
    <source>
        <dbReference type="PROSITE" id="PS50075"/>
    </source>
</evidence>
<dbReference type="Gene3D" id="1.10.1200.10">
    <property type="entry name" value="ACP-like"/>
    <property type="match status" value="1"/>
</dbReference>
<dbReference type="OrthoDB" id="3395095at2"/>
<sequence length="90" mass="9863">MDEVTTAVADRLREVFRRCDVPPRGLAGAGPDTDLWDLGMDSFATIKVMVAIEEEFAIEFPDTMLTRETFRTLGSITAALETLLGAGDRV</sequence>
<protein>
    <submittedName>
        <fullName evidence="2">Acyl carrier protein</fullName>
    </submittedName>
</protein>
<dbReference type="Pfam" id="PF00550">
    <property type="entry name" value="PP-binding"/>
    <property type="match status" value="1"/>
</dbReference>
<feature type="domain" description="Carrier" evidence="1">
    <location>
        <begin position="3"/>
        <end position="84"/>
    </location>
</feature>
<reference evidence="2 3" key="1">
    <citation type="submission" date="2016-10" db="EMBL/GenBank/DDBJ databases">
        <authorList>
            <person name="de Groot N.N."/>
        </authorList>
    </citation>
    <scope>NUCLEOTIDE SEQUENCE [LARGE SCALE GENOMIC DNA]</scope>
    <source>
        <strain evidence="2 3">DSM 43067</strain>
    </source>
</reference>
<keyword evidence="3" id="KW-1185">Reference proteome</keyword>
<evidence type="ECO:0000313" key="2">
    <source>
        <dbReference type="EMBL" id="SFO39968.1"/>
    </source>
</evidence>
<name>A0A1I5GVB8_9ACTN</name>
<dbReference type="Proteomes" id="UP000183413">
    <property type="component" value="Unassembled WGS sequence"/>
</dbReference>
<dbReference type="eggNOG" id="COG0236">
    <property type="taxonomic scope" value="Bacteria"/>
</dbReference>
<dbReference type="AlphaFoldDB" id="A0A1I5GVB8"/>
<evidence type="ECO:0000313" key="3">
    <source>
        <dbReference type="Proteomes" id="UP000183413"/>
    </source>
</evidence>
<dbReference type="InParanoid" id="A0A1I5GVB8"/>
<gene>
    <name evidence="2" type="ORF">SAMN04489713_105430</name>
</gene>
<accession>A0A1I5GVB8</accession>
<dbReference type="GeneID" id="99652333"/>
<dbReference type="InterPro" id="IPR009081">
    <property type="entry name" value="PP-bd_ACP"/>
</dbReference>
<dbReference type="PROSITE" id="PS50075">
    <property type="entry name" value="CARRIER"/>
    <property type="match status" value="1"/>
</dbReference>
<dbReference type="SUPFAM" id="SSF47336">
    <property type="entry name" value="ACP-like"/>
    <property type="match status" value="1"/>
</dbReference>
<dbReference type="InterPro" id="IPR036736">
    <property type="entry name" value="ACP-like_sf"/>
</dbReference>
<organism evidence="2 3">
    <name type="scientific">Actinomadura madurae</name>
    <dbReference type="NCBI Taxonomy" id="1993"/>
    <lineage>
        <taxon>Bacteria</taxon>
        <taxon>Bacillati</taxon>
        <taxon>Actinomycetota</taxon>
        <taxon>Actinomycetes</taxon>
        <taxon>Streptosporangiales</taxon>
        <taxon>Thermomonosporaceae</taxon>
        <taxon>Actinomadura</taxon>
    </lineage>
</organism>
<dbReference type="STRING" id="1993.SAMN04489713_105430"/>
<proteinExistence type="predicted"/>